<evidence type="ECO:0000313" key="17">
    <source>
        <dbReference type="Proteomes" id="UP000301870"/>
    </source>
</evidence>
<evidence type="ECO:0000256" key="2">
    <source>
        <dbReference type="ARBA" id="ARBA00006177"/>
    </source>
</evidence>
<evidence type="ECO:0000259" key="16">
    <source>
        <dbReference type="PROSITE" id="PS51915"/>
    </source>
</evidence>
<evidence type="ECO:0000256" key="13">
    <source>
        <dbReference type="PROSITE-ProRule" id="PRU01263"/>
    </source>
</evidence>
<dbReference type="PANTHER" id="PTHR46600:SF1">
    <property type="entry name" value="THAP DOMAIN-CONTAINING PROTEIN 1"/>
    <property type="match status" value="1"/>
</dbReference>
<keyword evidence="17" id="KW-1185">Reference proteome</keyword>
<dbReference type="InterPro" id="IPR026516">
    <property type="entry name" value="THAP1/10"/>
</dbReference>
<feature type="domain" description="ZAD" evidence="16">
    <location>
        <begin position="207"/>
        <end position="279"/>
    </location>
</feature>
<evidence type="ECO:0000256" key="1">
    <source>
        <dbReference type="ARBA" id="ARBA00004642"/>
    </source>
</evidence>
<gene>
    <name evidence="18" type="primary">LOC111359270</name>
</gene>
<evidence type="ECO:0000256" key="11">
    <source>
        <dbReference type="ARBA" id="ARBA00023306"/>
    </source>
</evidence>
<feature type="binding site" evidence="13">
    <location>
        <position position="252"/>
    </location>
    <ligand>
        <name>Zn(2+)</name>
        <dbReference type="ChEBI" id="CHEBI:29105"/>
    </ligand>
</feature>
<sequence length="455" mass="51670">MRRCCIKGCNSNSYKNEEGLSFFRFPLNECLKKLWIEKIGNENIKPAIGIAICSKHFEDHCVNRTMNCVRLKDGAIPTLFSAVKSDKQCIGPETGGKGVGELSSIVPLNKKFDDTARVRPVRSNHMQEADCDKFRNQLKPDAVSGFNEESSSDEASDSLHKGYINEQRAVPVVRLIPLSKEMLIKYSRNFEEATDTNQNEHDVDKSRVCKLCLRVDAKMYDLNDETLNMLYQYIIGIVPRTDSKDRFPMNICWECKARLHSASVLKYKALTSDQLMREYLDSHETLNITEISNLHREHNLESSLIIDSIETFNCATETHSYTKSDTLVNTGTAGSTFEEDLDDNSQIDEIDVENQSIDDDTKSEIDIMPNNSQDSFHSEAPKVNWDNIILVKAPTVVGNQFNVPVFDNNSKMADESETNDDSFDMNMDDGNEEIVAEEPSKLRTRKIKTSKNRTR</sequence>
<dbReference type="GO" id="GO:0008270">
    <property type="term" value="F:zinc ion binding"/>
    <property type="evidence" value="ECO:0007669"/>
    <property type="project" value="UniProtKB-UniRule"/>
</dbReference>
<evidence type="ECO:0000256" key="8">
    <source>
        <dbReference type="ARBA" id="ARBA00023125"/>
    </source>
</evidence>
<reference evidence="18" key="1">
    <citation type="submission" date="2025-08" db="UniProtKB">
        <authorList>
            <consortium name="RefSeq"/>
        </authorList>
    </citation>
    <scope>IDENTIFICATION</scope>
    <source>
        <strain evidence="18">Ishihara</strain>
        <tissue evidence="18">Whole body</tissue>
    </source>
</reference>
<dbReference type="GO" id="GO:0005654">
    <property type="term" value="C:nucleoplasm"/>
    <property type="evidence" value="ECO:0007669"/>
    <property type="project" value="UniProtKB-SubCell"/>
</dbReference>
<comment type="subcellular location">
    <subcellularLocation>
        <location evidence="1">Nucleus</location>
        <location evidence="1">Nucleoplasm</location>
    </subcellularLocation>
</comment>
<dbReference type="SUPFAM" id="SSF57716">
    <property type="entry name" value="Glucocorticoid receptor-like (DNA-binding domain)"/>
    <property type="match status" value="1"/>
</dbReference>
<feature type="binding site" evidence="13">
    <location>
        <position position="255"/>
    </location>
    <ligand>
        <name>Zn(2+)</name>
        <dbReference type="ChEBI" id="CHEBI:29105"/>
    </ligand>
</feature>
<dbReference type="InterPro" id="IPR012934">
    <property type="entry name" value="Znf_AD"/>
</dbReference>
<dbReference type="Gene3D" id="6.20.210.20">
    <property type="entry name" value="THAP domain"/>
    <property type="match status" value="1"/>
</dbReference>
<accession>A0A9J7EL30</accession>
<evidence type="ECO:0000256" key="6">
    <source>
        <dbReference type="ARBA" id="ARBA00023015"/>
    </source>
</evidence>
<dbReference type="PROSITE" id="PS50950">
    <property type="entry name" value="ZF_THAP"/>
    <property type="match status" value="1"/>
</dbReference>
<dbReference type="Proteomes" id="UP000301870">
    <property type="component" value="Chromosome 3"/>
</dbReference>
<protein>
    <submittedName>
        <fullName evidence="18">Uncharacterized protein LOC111359270</fullName>
    </submittedName>
</protein>
<keyword evidence="4 12" id="KW-0863">Zinc-finger</keyword>
<evidence type="ECO:0000313" key="18">
    <source>
        <dbReference type="RefSeq" id="XP_022830497.1"/>
    </source>
</evidence>
<dbReference type="SMART" id="SM00980">
    <property type="entry name" value="THAP"/>
    <property type="match status" value="1"/>
</dbReference>
<organism evidence="17 18">
    <name type="scientific">Spodoptera litura</name>
    <name type="common">Asian cotton leafworm</name>
    <dbReference type="NCBI Taxonomy" id="69820"/>
    <lineage>
        <taxon>Eukaryota</taxon>
        <taxon>Metazoa</taxon>
        <taxon>Ecdysozoa</taxon>
        <taxon>Arthropoda</taxon>
        <taxon>Hexapoda</taxon>
        <taxon>Insecta</taxon>
        <taxon>Pterygota</taxon>
        <taxon>Neoptera</taxon>
        <taxon>Endopterygota</taxon>
        <taxon>Lepidoptera</taxon>
        <taxon>Glossata</taxon>
        <taxon>Ditrysia</taxon>
        <taxon>Noctuoidea</taxon>
        <taxon>Noctuidae</taxon>
        <taxon>Amphipyrinae</taxon>
        <taxon>Spodoptera</taxon>
    </lineage>
</organism>
<keyword evidence="11" id="KW-0131">Cell cycle</keyword>
<dbReference type="OrthoDB" id="7312725at2759"/>
<dbReference type="GeneID" id="111359270"/>
<dbReference type="RefSeq" id="XP_022830497.1">
    <property type="nucleotide sequence ID" value="XM_022974729.1"/>
</dbReference>
<evidence type="ECO:0000256" key="7">
    <source>
        <dbReference type="ARBA" id="ARBA00023054"/>
    </source>
</evidence>
<dbReference type="KEGG" id="sliu:111359270"/>
<keyword evidence="9" id="KW-0804">Transcription</keyword>
<keyword evidence="8 12" id="KW-0238">DNA-binding</keyword>
<dbReference type="SMART" id="SM00692">
    <property type="entry name" value="DM3"/>
    <property type="match status" value="1"/>
</dbReference>
<evidence type="ECO:0000256" key="12">
    <source>
        <dbReference type="PROSITE-ProRule" id="PRU00309"/>
    </source>
</evidence>
<dbReference type="Pfam" id="PF05485">
    <property type="entry name" value="THAP"/>
    <property type="match status" value="1"/>
</dbReference>
<feature type="compositionally biased region" description="Acidic residues" evidence="14">
    <location>
        <begin position="415"/>
        <end position="436"/>
    </location>
</feature>
<evidence type="ECO:0000256" key="10">
    <source>
        <dbReference type="ARBA" id="ARBA00023242"/>
    </source>
</evidence>
<feature type="region of interest" description="Disordered" evidence="14">
    <location>
        <begin position="409"/>
        <end position="455"/>
    </location>
</feature>
<dbReference type="GO" id="GO:0043565">
    <property type="term" value="F:sequence-specific DNA binding"/>
    <property type="evidence" value="ECO:0007669"/>
    <property type="project" value="InterPro"/>
</dbReference>
<keyword evidence="5 13" id="KW-0862">Zinc</keyword>
<feature type="binding site" evidence="13">
    <location>
        <position position="212"/>
    </location>
    <ligand>
        <name>Zn(2+)</name>
        <dbReference type="ChEBI" id="CHEBI:29105"/>
    </ligand>
</feature>
<evidence type="ECO:0000256" key="4">
    <source>
        <dbReference type="ARBA" id="ARBA00022771"/>
    </source>
</evidence>
<dbReference type="PANTHER" id="PTHR46600">
    <property type="entry name" value="THAP DOMAIN-CONTAINING"/>
    <property type="match status" value="1"/>
</dbReference>
<evidence type="ECO:0000256" key="14">
    <source>
        <dbReference type="SAM" id="MobiDB-lite"/>
    </source>
</evidence>
<evidence type="ECO:0000256" key="3">
    <source>
        <dbReference type="ARBA" id="ARBA00022723"/>
    </source>
</evidence>
<feature type="binding site" evidence="13">
    <location>
        <position position="209"/>
    </location>
    <ligand>
        <name>Zn(2+)</name>
        <dbReference type="ChEBI" id="CHEBI:29105"/>
    </ligand>
</feature>
<proteinExistence type="inferred from homology"/>
<comment type="similarity">
    <text evidence="2">Belongs to the THAP1 family.</text>
</comment>
<keyword evidence="3 13" id="KW-0479">Metal-binding</keyword>
<feature type="domain" description="THAP-type" evidence="15">
    <location>
        <begin position="1"/>
        <end position="80"/>
    </location>
</feature>
<evidence type="ECO:0000256" key="9">
    <source>
        <dbReference type="ARBA" id="ARBA00023163"/>
    </source>
</evidence>
<feature type="compositionally biased region" description="Basic residues" evidence="14">
    <location>
        <begin position="442"/>
        <end position="455"/>
    </location>
</feature>
<keyword evidence="10" id="KW-0539">Nucleus</keyword>
<name>A0A9J7EL30_SPOLT</name>
<keyword evidence="6" id="KW-0805">Transcription regulation</keyword>
<keyword evidence="7" id="KW-0175">Coiled coil</keyword>
<dbReference type="AlphaFoldDB" id="A0A9J7EL30"/>
<evidence type="ECO:0000259" key="15">
    <source>
        <dbReference type="PROSITE" id="PS50950"/>
    </source>
</evidence>
<evidence type="ECO:0000256" key="5">
    <source>
        <dbReference type="ARBA" id="ARBA00022833"/>
    </source>
</evidence>
<dbReference type="InterPro" id="IPR006612">
    <property type="entry name" value="THAP_Znf"/>
</dbReference>
<dbReference type="PROSITE" id="PS51915">
    <property type="entry name" value="ZAD"/>
    <property type="match status" value="1"/>
</dbReference>
<dbReference type="InterPro" id="IPR038441">
    <property type="entry name" value="THAP_Znf_sf"/>
</dbReference>